<sequence>MEGWTDGFVRALEDMVSDVEKFFTEVADEIGVMVDAFADVTDEFTEQLQQVSLGVEESLNAFFDPILEAYLGFEVTLENTIQPIAHTVDPLLNNHAACVGCRNYHGQAYGGNLLVCGMHPYGWEDEKCPDWESSWQER</sequence>
<protein>
    <submittedName>
        <fullName evidence="1">Uncharacterized protein</fullName>
    </submittedName>
</protein>
<organism evidence="1">
    <name type="scientific">Oscillatoriales cyanobacterium SpSt-418</name>
    <dbReference type="NCBI Taxonomy" id="2282169"/>
    <lineage>
        <taxon>Bacteria</taxon>
        <taxon>Bacillati</taxon>
        <taxon>Cyanobacteriota</taxon>
        <taxon>Cyanophyceae</taxon>
        <taxon>Oscillatoriophycideae</taxon>
        <taxon>Oscillatoriales</taxon>
    </lineage>
</organism>
<dbReference type="EMBL" id="DSRU01000376">
    <property type="protein sequence ID" value="HFN01146.1"/>
    <property type="molecule type" value="Genomic_DNA"/>
</dbReference>
<reference evidence="1" key="1">
    <citation type="journal article" date="2020" name="mSystems">
        <title>Genome- and Community-Level Interaction Insights into Carbon Utilization and Element Cycling Functions of Hydrothermarchaeota in Hydrothermal Sediment.</title>
        <authorList>
            <person name="Zhou Z."/>
            <person name="Liu Y."/>
            <person name="Xu W."/>
            <person name="Pan J."/>
            <person name="Luo Z.H."/>
            <person name="Li M."/>
        </authorList>
    </citation>
    <scope>NUCLEOTIDE SEQUENCE [LARGE SCALE GENOMIC DNA]</scope>
    <source>
        <strain evidence="1">SpSt-418</strain>
    </source>
</reference>
<name>A0A7C3KJ75_9CYAN</name>
<evidence type="ECO:0000313" key="1">
    <source>
        <dbReference type="EMBL" id="HFN01146.1"/>
    </source>
</evidence>
<proteinExistence type="predicted"/>
<comment type="caution">
    <text evidence="1">The sequence shown here is derived from an EMBL/GenBank/DDBJ whole genome shotgun (WGS) entry which is preliminary data.</text>
</comment>
<gene>
    <name evidence="1" type="ORF">ENR64_26025</name>
</gene>
<dbReference type="AlphaFoldDB" id="A0A7C3KJ75"/>
<accession>A0A7C3KJ75</accession>